<dbReference type="Gene3D" id="3.40.630.10">
    <property type="entry name" value="Zn peptidases"/>
    <property type="match status" value="1"/>
</dbReference>
<organism evidence="9 10">
    <name type="scientific">candidate division TA06 bacterium</name>
    <dbReference type="NCBI Taxonomy" id="2250710"/>
    <lineage>
        <taxon>Bacteria</taxon>
        <taxon>Bacteria division TA06</taxon>
    </lineage>
</organism>
<keyword evidence="2" id="KW-0031">Aminopeptidase</keyword>
<keyword evidence="5" id="KW-0378">Hydrolase</keyword>
<reference evidence="9 10" key="1">
    <citation type="submission" date="2018-06" db="EMBL/GenBank/DDBJ databases">
        <title>Extensive metabolic versatility and redundancy in microbially diverse, dynamic hydrothermal sediments.</title>
        <authorList>
            <person name="Dombrowski N."/>
            <person name="Teske A."/>
            <person name="Baker B.J."/>
        </authorList>
    </citation>
    <scope>NUCLEOTIDE SEQUENCE [LARGE SCALE GENOMIC DNA]</scope>
    <source>
        <strain evidence="9">B35_G9</strain>
    </source>
</reference>
<dbReference type="InterPro" id="IPR051464">
    <property type="entry name" value="Peptidase_M42_aminopept"/>
</dbReference>
<evidence type="ECO:0000256" key="7">
    <source>
        <dbReference type="PIRSR" id="PIRSR001123-1"/>
    </source>
</evidence>
<dbReference type="Pfam" id="PF05343">
    <property type="entry name" value="Peptidase_M42"/>
    <property type="match status" value="1"/>
</dbReference>
<proteinExistence type="inferred from homology"/>
<dbReference type="GO" id="GO:0046872">
    <property type="term" value="F:metal ion binding"/>
    <property type="evidence" value="ECO:0007669"/>
    <property type="project" value="UniProtKB-UniRule"/>
</dbReference>
<keyword evidence="3" id="KW-0645">Protease</keyword>
<accession>A0A660S677</accession>
<dbReference type="InterPro" id="IPR023367">
    <property type="entry name" value="Peptidase_M42_dom2"/>
</dbReference>
<evidence type="ECO:0000256" key="4">
    <source>
        <dbReference type="ARBA" id="ARBA00022723"/>
    </source>
</evidence>
<comment type="caution">
    <text evidence="9">The sequence shown here is derived from an EMBL/GenBank/DDBJ whole genome shotgun (WGS) entry which is preliminary data.</text>
</comment>
<evidence type="ECO:0000256" key="3">
    <source>
        <dbReference type="ARBA" id="ARBA00022670"/>
    </source>
</evidence>
<dbReference type="SUPFAM" id="SSF53187">
    <property type="entry name" value="Zn-dependent exopeptidases"/>
    <property type="match status" value="1"/>
</dbReference>
<feature type="binding site" evidence="8">
    <location>
        <position position="174"/>
    </location>
    <ligand>
        <name>Zn(2+)</name>
        <dbReference type="ChEBI" id="CHEBI:29105"/>
        <label>1</label>
    </ligand>
</feature>
<feature type="binding site" evidence="8">
    <location>
        <position position="229"/>
    </location>
    <ligand>
        <name>Zn(2+)</name>
        <dbReference type="ChEBI" id="CHEBI:29105"/>
        <label>1</label>
    </ligand>
</feature>
<dbReference type="GO" id="GO:0004177">
    <property type="term" value="F:aminopeptidase activity"/>
    <property type="evidence" value="ECO:0007669"/>
    <property type="project" value="UniProtKB-UniRule"/>
</dbReference>
<comment type="similarity">
    <text evidence="1 6">Belongs to the peptidase M42 family.</text>
</comment>
<dbReference type="SUPFAM" id="SSF101821">
    <property type="entry name" value="Aminopeptidase/glucanase lid domain"/>
    <property type="match status" value="1"/>
</dbReference>
<evidence type="ECO:0000256" key="6">
    <source>
        <dbReference type="PIRNR" id="PIRNR001123"/>
    </source>
</evidence>
<dbReference type="AlphaFoldDB" id="A0A660S677"/>
<protein>
    <submittedName>
        <fullName evidence="9">M42 family peptidase</fullName>
    </submittedName>
</protein>
<evidence type="ECO:0000256" key="1">
    <source>
        <dbReference type="ARBA" id="ARBA00006272"/>
    </source>
</evidence>
<dbReference type="PIRSF" id="PIRSF001123">
    <property type="entry name" value="PepA_GA"/>
    <property type="match status" value="1"/>
</dbReference>
<comment type="cofactor">
    <cofactor evidence="8">
        <name>a divalent metal cation</name>
        <dbReference type="ChEBI" id="CHEBI:60240"/>
    </cofactor>
    <text evidence="8">Binds 2 divalent metal cations per subunit.</text>
</comment>
<feature type="binding site" evidence="8">
    <location>
        <position position="174"/>
    </location>
    <ligand>
        <name>Zn(2+)</name>
        <dbReference type="ChEBI" id="CHEBI:29105"/>
        <label>2</label>
    </ligand>
</feature>
<name>A0A660S677_UNCT6</name>
<dbReference type="InterPro" id="IPR008007">
    <property type="entry name" value="Peptidase_M42"/>
</dbReference>
<dbReference type="Proteomes" id="UP000282321">
    <property type="component" value="Unassembled WGS sequence"/>
</dbReference>
<feature type="binding site" evidence="8">
    <location>
        <position position="64"/>
    </location>
    <ligand>
        <name>Zn(2+)</name>
        <dbReference type="ChEBI" id="CHEBI:29105"/>
        <label>1</label>
    </ligand>
</feature>
<evidence type="ECO:0000256" key="8">
    <source>
        <dbReference type="PIRSR" id="PIRSR001123-2"/>
    </source>
</evidence>
<sequence>MDIVEVLKTLSSSYGLTSFEDDVIKKAEELISPYADGINRDKAGNLTAFKKGIEGKNKVLIATHIDEIGLIVSGIEKNGLLRFSTVGGIDLRILPGMEVMVLGKENIPGVIGSIPPHFQSEDDRGKPYGREDLYIDTGLDYTKLKKSVEIGTPVAYRSRFTELKNKKFASKSLDNRASCAAMIYAMYELTKLKHKWDVFGVFTLQEEYTMLGGKTAGFNTDPDLAIVMDATFGLQPGVPKDEGFDIDSVLTIARGPNLHPGATRELMHIAEEEHIKYEIEVTPGMSGTDATGIQISRRGIPTVLISLPIRNMHTSSETININSVINAGKLTARYIASLDENYENRFE</sequence>
<evidence type="ECO:0000256" key="5">
    <source>
        <dbReference type="ARBA" id="ARBA00022801"/>
    </source>
</evidence>
<gene>
    <name evidence="9" type="ORF">DRP44_06710</name>
</gene>
<dbReference type="PANTHER" id="PTHR32481">
    <property type="entry name" value="AMINOPEPTIDASE"/>
    <property type="match status" value="1"/>
</dbReference>
<evidence type="ECO:0000313" key="10">
    <source>
        <dbReference type="Proteomes" id="UP000282321"/>
    </source>
</evidence>
<feature type="active site" description="Proton acceptor" evidence="7">
    <location>
        <position position="206"/>
    </location>
</feature>
<feature type="binding site" evidence="8">
    <location>
        <position position="313"/>
    </location>
    <ligand>
        <name>Zn(2+)</name>
        <dbReference type="ChEBI" id="CHEBI:29105"/>
        <label>2</label>
    </ligand>
</feature>
<dbReference type="PANTHER" id="PTHR32481:SF0">
    <property type="entry name" value="AMINOPEPTIDASE YPDE-RELATED"/>
    <property type="match status" value="1"/>
</dbReference>
<dbReference type="EMBL" id="QNBC01000100">
    <property type="protein sequence ID" value="RKX65267.1"/>
    <property type="molecule type" value="Genomic_DNA"/>
</dbReference>
<keyword evidence="4 8" id="KW-0479">Metal-binding</keyword>
<feature type="binding site" evidence="8">
    <location>
        <position position="207"/>
    </location>
    <ligand>
        <name>Zn(2+)</name>
        <dbReference type="ChEBI" id="CHEBI:29105"/>
        <label>2</label>
    </ligand>
</feature>
<dbReference type="Gene3D" id="2.40.30.40">
    <property type="entry name" value="Peptidase M42, domain 2"/>
    <property type="match status" value="1"/>
</dbReference>
<evidence type="ECO:0000256" key="2">
    <source>
        <dbReference type="ARBA" id="ARBA00022438"/>
    </source>
</evidence>
<dbReference type="GO" id="GO:0006508">
    <property type="term" value="P:proteolysis"/>
    <property type="evidence" value="ECO:0007669"/>
    <property type="project" value="UniProtKB-KW"/>
</dbReference>
<evidence type="ECO:0000313" key="9">
    <source>
        <dbReference type="EMBL" id="RKX65267.1"/>
    </source>
</evidence>